<evidence type="ECO:0000259" key="3">
    <source>
        <dbReference type="Pfam" id="PF02397"/>
    </source>
</evidence>
<evidence type="ECO:0000313" key="4">
    <source>
        <dbReference type="EMBL" id="MFC6380491.1"/>
    </source>
</evidence>
<dbReference type="PANTHER" id="PTHR30576">
    <property type="entry name" value="COLANIC BIOSYNTHESIS UDP-GLUCOSE LIPID CARRIER TRANSFERASE"/>
    <property type="match status" value="1"/>
</dbReference>
<dbReference type="PANTHER" id="PTHR30576:SF0">
    <property type="entry name" value="UNDECAPRENYL-PHOSPHATE N-ACETYLGALACTOSAMINYL 1-PHOSPHATE TRANSFERASE-RELATED"/>
    <property type="match status" value="1"/>
</dbReference>
<proteinExistence type="inferred from homology"/>
<feature type="transmembrane region" description="Helical" evidence="2">
    <location>
        <begin position="233"/>
        <end position="257"/>
    </location>
</feature>
<evidence type="ECO:0000256" key="2">
    <source>
        <dbReference type="SAM" id="Phobius"/>
    </source>
</evidence>
<accession>A0ABW1W6T8</accession>
<keyword evidence="2" id="KW-0812">Transmembrane</keyword>
<evidence type="ECO:0000313" key="5">
    <source>
        <dbReference type="Proteomes" id="UP001596264"/>
    </source>
</evidence>
<gene>
    <name evidence="4" type="ORF">ACFP58_03235</name>
</gene>
<dbReference type="RefSeq" id="WP_201563585.1">
    <property type="nucleotide sequence ID" value="NZ_CAJGZK010000015.1"/>
</dbReference>
<dbReference type="Proteomes" id="UP001596264">
    <property type="component" value="Unassembled WGS sequence"/>
</dbReference>
<sequence length="422" mass="47566">MRQHLWQYLSVRLITGWLVVAILPAIILFSNYIVSDNIQLTQVNSVIASSSAIVLSIIGLERLTQFPGQKSMVTVLPTLLSVGLVVGIVLLVFRLPYSVYYLSISAVLGLVFCFVSQVILRAVTQATIGYVPIGRCQSLLDIDDVRWVELTPCFEPASHSRMPFHAVVADLSDKGLTAEWEQLLAETAIQGTPVYNVLQVRESLTGRLPIKHLYENNLGSLLPSQSYLLLKRLLDTLVIIMTAPIVILIALLVASIIKWQNRYNQESILFIQQRIGQGGKLFTMYKFRSMVANAEANGAQMATSNDMRVTKFGSFIRQTRFDELPQFINVLKGDMSLIGPRPEQLDFVERFNETIPFYRYRHIVKPGISGWAQVMHGYASDEDETKVKLEHDFFYIKNFSLTLDLLIVIKTIQTMLTGFGAR</sequence>
<comment type="similarity">
    <text evidence="1">Belongs to the bacterial sugar transferase family.</text>
</comment>
<comment type="caution">
    <text evidence="4">The sequence shown here is derived from an EMBL/GenBank/DDBJ whole genome shotgun (WGS) entry which is preliminary data.</text>
</comment>
<protein>
    <submittedName>
        <fullName evidence="4">Sugar transferase</fullName>
    </submittedName>
</protein>
<keyword evidence="2" id="KW-1133">Transmembrane helix</keyword>
<dbReference type="InterPro" id="IPR003362">
    <property type="entry name" value="Bact_transf"/>
</dbReference>
<feature type="transmembrane region" description="Helical" evidence="2">
    <location>
        <begin position="12"/>
        <end position="34"/>
    </location>
</feature>
<reference evidence="5" key="1">
    <citation type="journal article" date="2019" name="Int. J. Syst. Evol. Microbiol.">
        <title>The Global Catalogue of Microorganisms (GCM) 10K type strain sequencing project: providing services to taxonomists for standard genome sequencing and annotation.</title>
        <authorList>
            <consortium name="The Broad Institute Genomics Platform"/>
            <consortium name="The Broad Institute Genome Sequencing Center for Infectious Disease"/>
            <person name="Wu L."/>
            <person name="Ma J."/>
        </authorList>
    </citation>
    <scope>NUCLEOTIDE SEQUENCE [LARGE SCALE GENOMIC DNA]</scope>
    <source>
        <strain evidence="5">CCM 2050</strain>
    </source>
</reference>
<keyword evidence="5" id="KW-1185">Reference proteome</keyword>
<dbReference type="GO" id="GO:0016740">
    <property type="term" value="F:transferase activity"/>
    <property type="evidence" value="ECO:0007669"/>
    <property type="project" value="UniProtKB-KW"/>
</dbReference>
<dbReference type="Pfam" id="PF02397">
    <property type="entry name" value="Bac_transf"/>
    <property type="match status" value="1"/>
</dbReference>
<feature type="transmembrane region" description="Helical" evidence="2">
    <location>
        <begin position="72"/>
        <end position="93"/>
    </location>
</feature>
<dbReference type="EMBL" id="JBHSTZ010000008">
    <property type="protein sequence ID" value="MFC6380491.1"/>
    <property type="molecule type" value="Genomic_DNA"/>
</dbReference>
<feature type="transmembrane region" description="Helical" evidence="2">
    <location>
        <begin position="99"/>
        <end position="120"/>
    </location>
</feature>
<name>A0ABW1W6T8_9GAMM</name>
<keyword evidence="4" id="KW-0808">Transferase</keyword>
<organism evidence="4 5">
    <name type="scientific">Psychrobacter glacincola</name>
    <dbReference type="NCBI Taxonomy" id="56810"/>
    <lineage>
        <taxon>Bacteria</taxon>
        <taxon>Pseudomonadati</taxon>
        <taxon>Pseudomonadota</taxon>
        <taxon>Gammaproteobacteria</taxon>
        <taxon>Moraxellales</taxon>
        <taxon>Moraxellaceae</taxon>
        <taxon>Psychrobacter</taxon>
    </lineage>
</organism>
<evidence type="ECO:0000256" key="1">
    <source>
        <dbReference type="ARBA" id="ARBA00006464"/>
    </source>
</evidence>
<keyword evidence="2" id="KW-0472">Membrane</keyword>
<feature type="domain" description="Bacterial sugar transferase" evidence="3">
    <location>
        <begin position="231"/>
        <end position="416"/>
    </location>
</feature>